<dbReference type="GeneID" id="76149371"/>
<dbReference type="AlphaFoldDB" id="A0AAD5BHG7"/>
<dbReference type="PANTHER" id="PTHR12436">
    <property type="entry name" value="80 KDA MCM3-ASSOCIATED PROTEIN"/>
    <property type="match status" value="1"/>
</dbReference>
<feature type="compositionally biased region" description="Low complexity" evidence="1">
    <location>
        <begin position="78"/>
        <end position="92"/>
    </location>
</feature>
<feature type="compositionally biased region" description="Gly residues" evidence="1">
    <location>
        <begin position="33"/>
        <end position="49"/>
    </location>
</feature>
<sequence length="704" mass="79204">MSNYNEVQPTAFNSKNRGNKNNRKRGGSKRGAGKQGDGKRGSGNSGGHGFPPNQERSNRADGYNSAFGKGWGSGHHQNNSQNRSNNNNSFTNANSISIGDDFFANDAYAPESVIQRKEATEFQPTSYTQISRRDTRNSTASVPYNNGTERHLSNSTQRYTKGLGSPPSRRSWSDSDSGVTIFTKEAEPFHIPIDYSSDMPPFKQYVQRRLNDIAKLPISLREAAEEQLKEILRDAGNKKLSALNDWSKQKIPLLDGGGELVLQWELENGSSHGMNASGDTGLVSTNQMQINRSTTQTPEFSNNSISIQEGSARNEAFGNREPRSAQDITLLDAQSPTPEQKVSRGHIDLNSGEVPTSQYVSYSALNGKRIADDEYDSNERKRQRAERFQAANLSSTQRSSPLGEQNKGSGPIVGLNTNLEKSYLRLTSEPDPYRVRPQFILEKSVDYVFRKYESLQGKEAFNYINDQLKSIRQDLTVQHIKNDFAISVYEQNARVSLKHNDLGEFNQCLGQLKFLYNYKRHTSYGWQTRFVLSEVEMLCYKLIYMMITNNNSEISKIKLSLLQDYKGFKEKEDSDAIYFRFVNSLFKLNGYRITNNCFKFYEELGKYKGIAGTQLALQVIEFFLGNKVRLSGLYAISGSSRSGIKINSLQGILSFADQKDCEAFLSRLHLDTFVKKGEFQAFGAKGTVKNLYKKSLKVDIKGQI</sequence>
<reference evidence="3 4" key="1">
    <citation type="journal article" date="2022" name="DNA Res.">
        <title>Genome analysis of five recently described species of the CUG-Ser clade uncovers Candida theae as a new hybrid lineage with pathogenic potential in the Candida parapsilosis species complex.</title>
        <authorList>
            <person name="Mixao V."/>
            <person name="Del Olmo V."/>
            <person name="Hegedusova E."/>
            <person name="Saus E."/>
            <person name="Pryszcz L."/>
            <person name="Cillingova A."/>
            <person name="Nosek J."/>
            <person name="Gabaldon T."/>
        </authorList>
    </citation>
    <scope>NUCLEOTIDE SEQUENCE [LARGE SCALE GENOMIC DNA]</scope>
    <source>
        <strain evidence="3 4">CBS 12239</strain>
    </source>
</reference>
<dbReference type="Pfam" id="PF03399">
    <property type="entry name" value="SAC3_GANP"/>
    <property type="match status" value="1"/>
</dbReference>
<evidence type="ECO:0000313" key="3">
    <source>
        <dbReference type="EMBL" id="KAI5963367.1"/>
    </source>
</evidence>
<feature type="region of interest" description="Disordered" evidence="1">
    <location>
        <begin position="115"/>
        <end position="176"/>
    </location>
</feature>
<proteinExistence type="predicted"/>
<evidence type="ECO:0000313" key="4">
    <source>
        <dbReference type="Proteomes" id="UP001204833"/>
    </source>
</evidence>
<feature type="compositionally biased region" description="Basic residues" evidence="1">
    <location>
        <begin position="17"/>
        <end position="32"/>
    </location>
</feature>
<gene>
    <name evidence="3" type="ORF">KGF57_001312</name>
</gene>
<name>A0AAD5BHG7_9ASCO</name>
<feature type="region of interest" description="Disordered" evidence="1">
    <location>
        <begin position="373"/>
        <end position="414"/>
    </location>
</feature>
<accession>A0AAD5BHG7</accession>
<feature type="compositionally biased region" description="Low complexity" evidence="1">
    <location>
        <begin position="164"/>
        <end position="176"/>
    </location>
</feature>
<dbReference type="InterPro" id="IPR005062">
    <property type="entry name" value="SAC3/GANP/THP3_conserved"/>
</dbReference>
<feature type="domain" description="SAC3/GANP/THP3 conserved" evidence="2">
    <location>
        <begin position="427"/>
        <end position="671"/>
    </location>
</feature>
<feature type="compositionally biased region" description="Polar residues" evidence="1">
    <location>
        <begin position="137"/>
        <end position="159"/>
    </location>
</feature>
<dbReference type="Proteomes" id="UP001204833">
    <property type="component" value="Unassembled WGS sequence"/>
</dbReference>
<dbReference type="PANTHER" id="PTHR12436:SF4">
    <property type="entry name" value="LEUKOCYTE RECEPTOR CLUSTER MEMBER 8"/>
    <property type="match status" value="1"/>
</dbReference>
<organism evidence="3 4">
    <name type="scientific">Candida theae</name>
    <dbReference type="NCBI Taxonomy" id="1198502"/>
    <lineage>
        <taxon>Eukaryota</taxon>
        <taxon>Fungi</taxon>
        <taxon>Dikarya</taxon>
        <taxon>Ascomycota</taxon>
        <taxon>Saccharomycotina</taxon>
        <taxon>Pichiomycetes</taxon>
        <taxon>Debaryomycetaceae</taxon>
        <taxon>Candida/Lodderomyces clade</taxon>
        <taxon>Candida</taxon>
    </lineage>
</organism>
<protein>
    <recommendedName>
        <fullName evidence="2">SAC3/GANP/THP3 conserved domain-containing protein</fullName>
    </recommendedName>
</protein>
<dbReference type="RefSeq" id="XP_051610189.1">
    <property type="nucleotide sequence ID" value="XM_051750505.1"/>
</dbReference>
<comment type="caution">
    <text evidence="3">The sequence shown here is derived from an EMBL/GenBank/DDBJ whole genome shotgun (WGS) entry which is preliminary data.</text>
</comment>
<dbReference type="InterPro" id="IPR045107">
    <property type="entry name" value="SAC3/GANP/THP3"/>
</dbReference>
<feature type="region of interest" description="Disordered" evidence="1">
    <location>
        <begin position="331"/>
        <end position="353"/>
    </location>
</feature>
<feature type="region of interest" description="Disordered" evidence="1">
    <location>
        <begin position="1"/>
        <end position="92"/>
    </location>
</feature>
<dbReference type="Gene3D" id="1.25.40.990">
    <property type="match status" value="1"/>
</dbReference>
<feature type="compositionally biased region" description="Polar residues" evidence="1">
    <location>
        <begin position="1"/>
        <end position="12"/>
    </location>
</feature>
<dbReference type="GO" id="GO:0005634">
    <property type="term" value="C:nucleus"/>
    <property type="evidence" value="ECO:0007669"/>
    <property type="project" value="TreeGrafter"/>
</dbReference>
<evidence type="ECO:0000259" key="2">
    <source>
        <dbReference type="Pfam" id="PF03399"/>
    </source>
</evidence>
<keyword evidence="4" id="KW-1185">Reference proteome</keyword>
<dbReference type="EMBL" id="JAIHNG010000063">
    <property type="protein sequence ID" value="KAI5963367.1"/>
    <property type="molecule type" value="Genomic_DNA"/>
</dbReference>
<feature type="compositionally biased region" description="Polar residues" evidence="1">
    <location>
        <begin position="391"/>
        <end position="408"/>
    </location>
</feature>
<evidence type="ECO:0000256" key="1">
    <source>
        <dbReference type="SAM" id="MobiDB-lite"/>
    </source>
</evidence>